<accession>A0A5N7BT68</accession>
<proteinExistence type="predicted"/>
<dbReference type="PANTHER" id="PTHR39474">
    <property type="entry name" value="UNNAMED PRODUCT"/>
    <property type="match status" value="1"/>
</dbReference>
<name>A0A5N7BT68_PETAA</name>
<dbReference type="InterPro" id="IPR003347">
    <property type="entry name" value="JmjC_dom"/>
</dbReference>
<feature type="compositionally biased region" description="Low complexity" evidence="1">
    <location>
        <begin position="345"/>
        <end position="362"/>
    </location>
</feature>
<dbReference type="PANTHER" id="PTHR39474:SF1">
    <property type="entry name" value="FUNGAL SPECIFIC TRANSCRIPTION FACTOR"/>
    <property type="match status" value="1"/>
</dbReference>
<gene>
    <name evidence="3" type="ORF">BDV23DRAFT_176567</name>
</gene>
<dbReference type="Proteomes" id="UP000326877">
    <property type="component" value="Unassembled WGS sequence"/>
</dbReference>
<dbReference type="Gene3D" id="2.60.120.650">
    <property type="entry name" value="Cupin"/>
    <property type="match status" value="1"/>
</dbReference>
<evidence type="ECO:0000256" key="1">
    <source>
        <dbReference type="SAM" id="MobiDB-lite"/>
    </source>
</evidence>
<dbReference type="EMBL" id="ML735347">
    <property type="protein sequence ID" value="KAE8385020.1"/>
    <property type="molecule type" value="Genomic_DNA"/>
</dbReference>
<dbReference type="SMART" id="SM00558">
    <property type="entry name" value="JmjC"/>
    <property type="match status" value="1"/>
</dbReference>
<dbReference type="AlphaFoldDB" id="A0A5N7BT68"/>
<feature type="region of interest" description="Disordered" evidence="1">
    <location>
        <begin position="343"/>
        <end position="362"/>
    </location>
</feature>
<protein>
    <recommendedName>
        <fullName evidence="2">JmjC domain-containing protein</fullName>
    </recommendedName>
</protein>
<dbReference type="InterPro" id="IPR041667">
    <property type="entry name" value="Cupin_8"/>
</dbReference>
<sequence length="458" mass="51549">MKVPRWLLHGNQWIWYRKLPFVARSNNPNTPFSTLNNSSTATPPCGYHPLTLLEDASIEHFREKHFVPELPVILPRRRFCDLPAFERWFRSSRLNTAYLEQHGAEALVPLELTLPSSDPGENEVRFRQFHAPLSLFLNWMRTVDGEEPSQLMRLYLAQCQLSDLPQVLRDDFPTPELVSQTGKGDVYDTNVWIGYSPTYTPLHRDPNPNLFVQLAGQKTVRLIAPDDGQVLFASVREQLGKSGNREAAAFRGSEMMQGRERTLLEKEVWDDSGGSGHKSIGYEAQLEAGDGMFIPKGWWHSIKGVGHGVTASDFAPVTILNQRLHRTPVAYPQCPSNLYQGKPYSTMSSSAEQTQQQQHEITTTDANTEKKLEPYLALPDAESADQTHKLDVSGDGSTVKLDHLGPLVVNQDGTLARIANWEQMTEIERRNTLRVLGKRNKLRMEALNAAGGAKAEEK</sequence>
<evidence type="ECO:0000259" key="2">
    <source>
        <dbReference type="PROSITE" id="PS51184"/>
    </source>
</evidence>
<feature type="domain" description="JmjC" evidence="2">
    <location>
        <begin position="145"/>
        <end position="331"/>
    </location>
</feature>
<dbReference type="SUPFAM" id="SSF51197">
    <property type="entry name" value="Clavaminate synthase-like"/>
    <property type="match status" value="1"/>
</dbReference>
<evidence type="ECO:0000313" key="3">
    <source>
        <dbReference type="EMBL" id="KAE8385020.1"/>
    </source>
</evidence>
<dbReference type="Pfam" id="PF13621">
    <property type="entry name" value="Cupin_8"/>
    <property type="match status" value="1"/>
</dbReference>
<organism evidence="3">
    <name type="scientific">Petromyces alliaceus</name>
    <name type="common">Aspergillus alliaceus</name>
    <dbReference type="NCBI Taxonomy" id="209559"/>
    <lineage>
        <taxon>Eukaryota</taxon>
        <taxon>Fungi</taxon>
        <taxon>Dikarya</taxon>
        <taxon>Ascomycota</taxon>
        <taxon>Pezizomycotina</taxon>
        <taxon>Eurotiomycetes</taxon>
        <taxon>Eurotiomycetidae</taxon>
        <taxon>Eurotiales</taxon>
        <taxon>Aspergillaceae</taxon>
        <taxon>Aspergillus</taxon>
        <taxon>Aspergillus subgen. Circumdati</taxon>
    </lineage>
</organism>
<reference evidence="3" key="1">
    <citation type="submission" date="2019-04" db="EMBL/GenBank/DDBJ databases">
        <title>Friends and foes A comparative genomics studyof 23 Aspergillus species from section Flavi.</title>
        <authorList>
            <consortium name="DOE Joint Genome Institute"/>
            <person name="Kjaerbolling I."/>
            <person name="Vesth T."/>
            <person name="Frisvad J.C."/>
            <person name="Nybo J.L."/>
            <person name="Theobald S."/>
            <person name="Kildgaard S."/>
            <person name="Isbrandt T."/>
            <person name="Kuo A."/>
            <person name="Sato A."/>
            <person name="Lyhne E.K."/>
            <person name="Kogle M.E."/>
            <person name="Wiebenga A."/>
            <person name="Kun R.S."/>
            <person name="Lubbers R.J."/>
            <person name="Makela M.R."/>
            <person name="Barry K."/>
            <person name="Chovatia M."/>
            <person name="Clum A."/>
            <person name="Daum C."/>
            <person name="Haridas S."/>
            <person name="He G."/>
            <person name="LaButti K."/>
            <person name="Lipzen A."/>
            <person name="Mondo S."/>
            <person name="Riley R."/>
            <person name="Salamov A."/>
            <person name="Simmons B.A."/>
            <person name="Magnuson J.K."/>
            <person name="Henrissat B."/>
            <person name="Mortensen U.H."/>
            <person name="Larsen T.O."/>
            <person name="Devries R.P."/>
            <person name="Grigoriev I.V."/>
            <person name="Machida M."/>
            <person name="Baker S.E."/>
            <person name="Andersen M.R."/>
        </authorList>
    </citation>
    <scope>NUCLEOTIDE SEQUENCE [LARGE SCALE GENOMIC DNA]</scope>
    <source>
        <strain evidence="3">IBT 14317</strain>
    </source>
</reference>
<dbReference type="OrthoDB" id="263283at2759"/>
<dbReference type="PROSITE" id="PS51184">
    <property type="entry name" value="JMJC"/>
    <property type="match status" value="1"/>
</dbReference>